<sequence>MKYMTAEPYKIKVVEHIGKTTKPERQEYLKEADYNVFKLKSDVVYIDCLTDSGTSAMSANQWSAMMLGDESYAGCSSFYKLEQSVQEVFNMPFLQPTHQGRAADYFVSQIYGKKGKYTFSNMHFITYLGHANVHGTIPIDIPVDEAFDSNAMACAFKGNIDIDRFKQLINEKGADNITAVIISLTCNNNGGQPMSMENLKAVHALTESNGIPIVLDCARIAENAYFIKQREPGYEDKTIKQITQELCSYCETAIMSAKKDALVNIGGLFITRNRDVFAEANQLALAFEGYITYGGLAGRDLEAIAVGLLEGCDEAYLEHRNAQVNYLGNRLKEKGVPIVEPIGGHGVYVNSVEFFPHIPADKNPSQRLVTALYEEAGVRAVAMIMSTTDHSVRSEKSLELDCMRIAIPRRAYTTNHLDVIANALGDIYQDRDTYGGMKRVDDDWNSALSLFTSKFELL</sequence>
<dbReference type="InterPro" id="IPR015424">
    <property type="entry name" value="PyrdxlP-dep_Trfase"/>
</dbReference>
<organism evidence="8 9">
    <name type="scientific">Kineobactrum salinum</name>
    <dbReference type="NCBI Taxonomy" id="2708301"/>
    <lineage>
        <taxon>Bacteria</taxon>
        <taxon>Pseudomonadati</taxon>
        <taxon>Pseudomonadota</taxon>
        <taxon>Gammaproteobacteria</taxon>
        <taxon>Cellvibrionales</taxon>
        <taxon>Halieaceae</taxon>
        <taxon>Kineobactrum</taxon>
    </lineage>
</organism>
<dbReference type="InterPro" id="IPR015421">
    <property type="entry name" value="PyrdxlP-dep_Trfase_major"/>
</dbReference>
<evidence type="ECO:0000256" key="6">
    <source>
        <dbReference type="PIRSR" id="PIRSR611166-50"/>
    </source>
</evidence>
<evidence type="ECO:0000313" key="9">
    <source>
        <dbReference type="Proteomes" id="UP000477680"/>
    </source>
</evidence>
<evidence type="ECO:0000313" key="8">
    <source>
        <dbReference type="EMBL" id="QIB64925.1"/>
    </source>
</evidence>
<dbReference type="Gene3D" id="3.40.640.10">
    <property type="entry name" value="Type I PLP-dependent aspartate aminotransferase-like (Major domain)"/>
    <property type="match status" value="1"/>
</dbReference>
<dbReference type="Gene3D" id="3.90.1150.10">
    <property type="entry name" value="Aspartate Aminotransferase, domain 1"/>
    <property type="match status" value="1"/>
</dbReference>
<dbReference type="SUPFAM" id="SSF53383">
    <property type="entry name" value="PLP-dependent transferases"/>
    <property type="match status" value="1"/>
</dbReference>
<dbReference type="InterPro" id="IPR011166">
    <property type="entry name" value="Beta-eliminating_lyase"/>
</dbReference>
<dbReference type="PANTHER" id="PTHR32325">
    <property type="entry name" value="BETA-ELIMINATING LYASE-LIKE PROTEIN-RELATED"/>
    <property type="match status" value="1"/>
</dbReference>
<dbReference type="AlphaFoldDB" id="A0A6C0U3J1"/>
<evidence type="ECO:0000256" key="3">
    <source>
        <dbReference type="ARBA" id="ARBA00011881"/>
    </source>
</evidence>
<comment type="similarity">
    <text evidence="2">Belongs to the beta-eliminating lyase family.</text>
</comment>
<comment type="subunit">
    <text evidence="3">Homotetramer.</text>
</comment>
<dbReference type="Pfam" id="PF01212">
    <property type="entry name" value="Beta_elim_lyase"/>
    <property type="match status" value="1"/>
</dbReference>
<name>A0A6C0U3J1_9GAMM</name>
<keyword evidence="5 8" id="KW-0456">Lyase</keyword>
<evidence type="ECO:0000259" key="7">
    <source>
        <dbReference type="Pfam" id="PF01212"/>
    </source>
</evidence>
<reference evidence="8 9" key="1">
    <citation type="submission" date="2020-02" db="EMBL/GenBank/DDBJ databases">
        <title>Genome sequencing for Kineobactrum sp. M2.</title>
        <authorList>
            <person name="Park S.-J."/>
        </authorList>
    </citation>
    <scope>NUCLEOTIDE SEQUENCE [LARGE SCALE GENOMIC DNA]</scope>
    <source>
        <strain evidence="8 9">M2</strain>
    </source>
</reference>
<dbReference type="NCBIfam" id="NF009709">
    <property type="entry name" value="PRK13238.1"/>
    <property type="match status" value="1"/>
</dbReference>
<dbReference type="EC" id="4.1.99.1" evidence="8"/>
<dbReference type="InterPro" id="IPR001597">
    <property type="entry name" value="ArAA_b-elim_lyase/Thr_aldolase"/>
</dbReference>
<evidence type="ECO:0000256" key="4">
    <source>
        <dbReference type="ARBA" id="ARBA00022898"/>
    </source>
</evidence>
<evidence type="ECO:0000256" key="5">
    <source>
        <dbReference type="ARBA" id="ARBA00023239"/>
    </source>
</evidence>
<feature type="modified residue" description="N6-(pyridoxal phosphate)lysine" evidence="6">
    <location>
        <position position="259"/>
    </location>
</feature>
<dbReference type="KEGG" id="kim:G3T16_05495"/>
<accession>A0A6C0U3J1</accession>
<gene>
    <name evidence="8" type="ORF">G3T16_05495</name>
</gene>
<dbReference type="InterPro" id="IPR015422">
    <property type="entry name" value="PyrdxlP-dep_Trfase_small"/>
</dbReference>
<comment type="cofactor">
    <cofactor evidence="1 6">
        <name>pyridoxal 5'-phosphate</name>
        <dbReference type="ChEBI" id="CHEBI:597326"/>
    </cofactor>
</comment>
<evidence type="ECO:0000256" key="1">
    <source>
        <dbReference type="ARBA" id="ARBA00001933"/>
    </source>
</evidence>
<keyword evidence="9" id="KW-1185">Reference proteome</keyword>
<protein>
    <submittedName>
        <fullName evidence="8">Tryptophanase</fullName>
        <ecNumber evidence="8">4.1.99.1</ecNumber>
    </submittedName>
</protein>
<dbReference type="GO" id="GO:0009034">
    <property type="term" value="F:tryptophanase activity"/>
    <property type="evidence" value="ECO:0007669"/>
    <property type="project" value="UniProtKB-EC"/>
</dbReference>
<dbReference type="PIRSF" id="PIRSF001386">
    <property type="entry name" value="Trpase"/>
    <property type="match status" value="1"/>
</dbReference>
<dbReference type="PANTHER" id="PTHR32325:SF4">
    <property type="entry name" value="TRYPTOPHANASE"/>
    <property type="match status" value="1"/>
</dbReference>
<proteinExistence type="inferred from homology"/>
<dbReference type="EMBL" id="CP048711">
    <property type="protein sequence ID" value="QIB64925.1"/>
    <property type="molecule type" value="Genomic_DNA"/>
</dbReference>
<evidence type="ECO:0000256" key="2">
    <source>
        <dbReference type="ARBA" id="ARBA00009721"/>
    </source>
</evidence>
<keyword evidence="4 6" id="KW-0663">Pyridoxal phosphate</keyword>
<dbReference type="RefSeq" id="WP_163494174.1">
    <property type="nucleotide sequence ID" value="NZ_CP048711.1"/>
</dbReference>
<dbReference type="Proteomes" id="UP000477680">
    <property type="component" value="Chromosome"/>
</dbReference>
<feature type="domain" description="Aromatic amino acid beta-eliminating lyase/threonine aldolase" evidence="7">
    <location>
        <begin position="47"/>
        <end position="422"/>
    </location>
</feature>